<evidence type="ECO:0008006" key="4">
    <source>
        <dbReference type="Google" id="ProtNLM"/>
    </source>
</evidence>
<proteinExistence type="predicted"/>
<dbReference type="Proteomes" id="UP000249619">
    <property type="component" value="Unassembled WGS sequence"/>
</dbReference>
<protein>
    <recommendedName>
        <fullName evidence="4">BTB domain-containing protein</fullName>
    </recommendedName>
</protein>
<dbReference type="InterPro" id="IPR011333">
    <property type="entry name" value="SKP1/BTB/POZ_sf"/>
</dbReference>
<dbReference type="OrthoDB" id="2414723at2759"/>
<reference evidence="3" key="1">
    <citation type="submission" date="2018-05" db="EMBL/GenBank/DDBJ databases">
        <title>Draft genome sequence of Stemphylium lycopersici strain CIDEFI 213.</title>
        <authorList>
            <person name="Medina R."/>
            <person name="Franco M.E.E."/>
            <person name="Lucentini C.G."/>
            <person name="Saparrat M.C.N."/>
            <person name="Balatti P.A."/>
        </authorList>
    </citation>
    <scope>NUCLEOTIDE SEQUENCE [LARGE SCALE GENOMIC DNA]</scope>
    <source>
        <strain evidence="3">CIDEFI 213</strain>
    </source>
</reference>
<dbReference type="EMBL" id="QGDH01000027">
    <property type="protein sequence ID" value="RAR14050.1"/>
    <property type="molecule type" value="Genomic_DNA"/>
</dbReference>
<feature type="compositionally biased region" description="Pro residues" evidence="1">
    <location>
        <begin position="17"/>
        <end position="27"/>
    </location>
</feature>
<dbReference type="SUPFAM" id="SSF54695">
    <property type="entry name" value="POZ domain"/>
    <property type="match status" value="1"/>
</dbReference>
<dbReference type="AlphaFoldDB" id="A0A364N9X5"/>
<evidence type="ECO:0000256" key="1">
    <source>
        <dbReference type="SAM" id="MobiDB-lite"/>
    </source>
</evidence>
<name>A0A364N9X5_STELY</name>
<dbReference type="Gene3D" id="3.30.710.10">
    <property type="entry name" value="Potassium Channel Kv1.1, Chain A"/>
    <property type="match status" value="1"/>
</dbReference>
<sequence length="290" mass="33676">MASNAMHVDASAASNAPPQPAALPHPIPTELSQTDHIILDVDGRKYRTRKSILSDCEYFGNLLSGRWPVDMLPDGSLPIDADPETWPILFTYIKRPTMFPLLWTREKGFDYVTYNKLMAEADFFGLNELRDWIRQKKYMKVVKSGYKMEIHPGQLNPFSKIESNHTWLHTVPFPKKRETDWQNDEMDAWPRPPPSQDSTFPEDIELVASFEARIPSRGDFQCPMGRSWHKNPGYCLNDGCEIPKDEEFDKWLFEWDTIPSSIVTVVKYIDYRPERCTKEYFDSDRATTKS</sequence>
<evidence type="ECO:0000313" key="2">
    <source>
        <dbReference type="EMBL" id="RAR14050.1"/>
    </source>
</evidence>
<evidence type="ECO:0000313" key="3">
    <source>
        <dbReference type="Proteomes" id="UP000249619"/>
    </source>
</evidence>
<organism evidence="2 3">
    <name type="scientific">Stemphylium lycopersici</name>
    <name type="common">Tomato gray leaf spot disease fungus</name>
    <name type="synonym">Thyrospora lycopersici</name>
    <dbReference type="NCBI Taxonomy" id="183478"/>
    <lineage>
        <taxon>Eukaryota</taxon>
        <taxon>Fungi</taxon>
        <taxon>Dikarya</taxon>
        <taxon>Ascomycota</taxon>
        <taxon>Pezizomycotina</taxon>
        <taxon>Dothideomycetes</taxon>
        <taxon>Pleosporomycetidae</taxon>
        <taxon>Pleosporales</taxon>
        <taxon>Pleosporineae</taxon>
        <taxon>Pleosporaceae</taxon>
        <taxon>Stemphylium</taxon>
    </lineage>
</organism>
<keyword evidence="3" id="KW-1185">Reference proteome</keyword>
<gene>
    <name evidence="2" type="ORF">DDE83_002619</name>
</gene>
<dbReference type="STRING" id="183478.A0A364N9X5"/>
<comment type="caution">
    <text evidence="2">The sequence shown here is derived from an EMBL/GenBank/DDBJ whole genome shotgun (WGS) entry which is preliminary data.</text>
</comment>
<accession>A0A364N9X5</accession>
<feature type="region of interest" description="Disordered" evidence="1">
    <location>
        <begin position="1"/>
        <end position="28"/>
    </location>
</feature>